<feature type="region of interest" description="Disordered" evidence="1">
    <location>
        <begin position="1"/>
        <end position="25"/>
    </location>
</feature>
<feature type="compositionally biased region" description="Polar residues" evidence="1">
    <location>
        <begin position="158"/>
        <end position="168"/>
    </location>
</feature>
<dbReference type="OrthoDB" id="4246483at2"/>
<feature type="compositionally biased region" description="Pro residues" evidence="1">
    <location>
        <begin position="133"/>
        <end position="142"/>
    </location>
</feature>
<gene>
    <name evidence="2" type="ORF">KCH_41740</name>
</gene>
<keyword evidence="3" id="KW-1185">Reference proteome</keyword>
<organism evidence="2 3">
    <name type="scientific">Kitasatospora cheerisanensis KCTC 2395</name>
    <dbReference type="NCBI Taxonomy" id="1348663"/>
    <lineage>
        <taxon>Bacteria</taxon>
        <taxon>Bacillati</taxon>
        <taxon>Actinomycetota</taxon>
        <taxon>Actinomycetes</taxon>
        <taxon>Kitasatosporales</taxon>
        <taxon>Streptomycetaceae</taxon>
        <taxon>Kitasatospora</taxon>
    </lineage>
</organism>
<accession>A0A066YS48</accession>
<dbReference type="HOGENOM" id="CLU_1569822_0_0_11"/>
<reference evidence="2 3" key="1">
    <citation type="submission" date="2014-05" db="EMBL/GenBank/DDBJ databases">
        <title>Draft Genome Sequence of Kitasatospora cheerisanensis KCTC 2395.</title>
        <authorList>
            <person name="Nam D.H."/>
        </authorList>
    </citation>
    <scope>NUCLEOTIDE SEQUENCE [LARGE SCALE GENOMIC DNA]</scope>
    <source>
        <strain evidence="2 3">KCTC 2395</strain>
    </source>
</reference>
<comment type="caution">
    <text evidence="2">The sequence shown here is derived from an EMBL/GenBank/DDBJ whole genome shotgun (WGS) entry which is preliminary data.</text>
</comment>
<dbReference type="RefSeq" id="WP_051653240.1">
    <property type="nucleotide sequence ID" value="NZ_KK853997.1"/>
</dbReference>
<proteinExistence type="predicted"/>
<evidence type="ECO:0000313" key="2">
    <source>
        <dbReference type="EMBL" id="KDN84383.1"/>
    </source>
</evidence>
<dbReference type="AlphaFoldDB" id="A0A066YS48"/>
<dbReference type="Proteomes" id="UP000027178">
    <property type="component" value="Unassembled WGS sequence"/>
</dbReference>
<feature type="compositionally biased region" description="Pro residues" evidence="1">
    <location>
        <begin position="1"/>
        <end position="21"/>
    </location>
</feature>
<evidence type="ECO:0000256" key="1">
    <source>
        <dbReference type="SAM" id="MobiDB-lite"/>
    </source>
</evidence>
<sequence length="168" mass="16655">MSTPPTPDPNTPPPPATPSGPPTAEQLAELPDWARAHLDGLTGQLTAAQQAASTSAAELAAAAAKLAAAPDPAAAQQALQAAADRAAAAELAATRERLGRQYGLPDALVARLQGADQAAMETDAKALAALLPAPGPRMPSPDPLQGGGTPAPGDPAQQFAQLINSALS</sequence>
<name>A0A066YS48_9ACTN</name>
<protein>
    <submittedName>
        <fullName evidence="2">Uncharacterized protein</fullName>
    </submittedName>
</protein>
<dbReference type="EMBL" id="JNBY01000093">
    <property type="protein sequence ID" value="KDN84383.1"/>
    <property type="molecule type" value="Genomic_DNA"/>
</dbReference>
<dbReference type="PATRIC" id="fig|1348663.4.peg.4025"/>
<feature type="region of interest" description="Disordered" evidence="1">
    <location>
        <begin position="130"/>
        <end position="168"/>
    </location>
</feature>
<evidence type="ECO:0000313" key="3">
    <source>
        <dbReference type="Proteomes" id="UP000027178"/>
    </source>
</evidence>